<gene>
    <name evidence="1" type="ORF">NG792_18160</name>
</gene>
<sequence>MSSIPAHSWRFTTGRCWPVFGSDFPLTLFTLNGLNLHGYSGFRFEVAIAIGVDALGEISPHLVGH</sequence>
<reference evidence="1 2" key="1">
    <citation type="journal article" date="2022" name="Front. Microbiol.">
        <title>High genomic differentiation and limited gene flow indicate recent cryptic speciation within the genus Laspinema (cyanobacteria).</title>
        <authorList>
            <person name="Stanojkovic A."/>
            <person name="Skoupy S."/>
            <person name="Skaloud P."/>
            <person name="Dvorak P."/>
        </authorList>
    </citation>
    <scope>NUCLEOTIDE SEQUENCE [LARGE SCALE GENOMIC DNA]</scope>
    <source>
        <strain evidence="1 2">D3b</strain>
    </source>
</reference>
<protein>
    <submittedName>
        <fullName evidence="1">Uncharacterized protein</fullName>
    </submittedName>
</protein>
<evidence type="ECO:0000313" key="2">
    <source>
        <dbReference type="Proteomes" id="UP001525961"/>
    </source>
</evidence>
<accession>A0ABT2NAC2</accession>
<keyword evidence="2" id="KW-1185">Reference proteome</keyword>
<name>A0ABT2NAC2_9CYAN</name>
<proteinExistence type="predicted"/>
<dbReference type="RefSeq" id="WP_261199583.1">
    <property type="nucleotide sequence ID" value="NZ_JAMXFA010000025.1"/>
</dbReference>
<comment type="caution">
    <text evidence="1">The sequence shown here is derived from an EMBL/GenBank/DDBJ whole genome shotgun (WGS) entry which is preliminary data.</text>
</comment>
<dbReference type="Proteomes" id="UP001525961">
    <property type="component" value="Unassembled WGS sequence"/>
</dbReference>
<dbReference type="EMBL" id="JAMXFA010000025">
    <property type="protein sequence ID" value="MCT7979644.1"/>
    <property type="molecule type" value="Genomic_DNA"/>
</dbReference>
<evidence type="ECO:0000313" key="1">
    <source>
        <dbReference type="EMBL" id="MCT7979644.1"/>
    </source>
</evidence>
<organism evidence="1 2">
    <name type="scientific">Laspinema olomoucense D3b</name>
    <dbReference type="NCBI Taxonomy" id="2953688"/>
    <lineage>
        <taxon>Bacteria</taxon>
        <taxon>Bacillati</taxon>
        <taxon>Cyanobacteriota</taxon>
        <taxon>Cyanophyceae</taxon>
        <taxon>Oscillatoriophycideae</taxon>
        <taxon>Oscillatoriales</taxon>
        <taxon>Laspinemataceae</taxon>
        <taxon>Laspinema</taxon>
        <taxon>Laspinema olomoucense</taxon>
    </lineage>
</organism>